<evidence type="ECO:0000256" key="1">
    <source>
        <dbReference type="ARBA" id="ARBA00004173"/>
    </source>
</evidence>
<reference evidence="6" key="2">
    <citation type="submission" date="2022-08" db="UniProtKB">
        <authorList>
            <consortium name="EnsemblMetazoa"/>
        </authorList>
    </citation>
    <scope>IDENTIFICATION</scope>
    <source>
        <strain evidence="6">STECLA/ALBI9_A</strain>
    </source>
</reference>
<dbReference type="AlphaFoldDB" id="A0A182FJK0"/>
<dbReference type="PANTHER" id="PTHR13194">
    <property type="entry name" value="COMPLEX I INTERMEDIATE-ASSOCIATED PROTEIN 30"/>
    <property type="match status" value="1"/>
</dbReference>
<proteinExistence type="inferred from homology"/>
<dbReference type="InterPro" id="IPR013857">
    <property type="entry name" value="NADH-UbQ_OxRdtase-assoc_prot30"/>
</dbReference>
<evidence type="ECO:0000313" key="7">
    <source>
        <dbReference type="Proteomes" id="UP000069272"/>
    </source>
</evidence>
<evidence type="ECO:0000256" key="3">
    <source>
        <dbReference type="ARBA" id="ARBA00023128"/>
    </source>
</evidence>
<dbReference type="VEuPathDB" id="VectorBase:AALB006695"/>
<evidence type="ECO:0000259" key="5">
    <source>
        <dbReference type="Pfam" id="PF08547"/>
    </source>
</evidence>
<protein>
    <recommendedName>
        <fullName evidence="5">NADH:ubiquinone oxidoreductase intermediate-associated protein 30 domain-containing protein</fullName>
    </recommendedName>
</protein>
<dbReference type="GO" id="GO:0032981">
    <property type="term" value="P:mitochondrial respiratory chain complex I assembly"/>
    <property type="evidence" value="ECO:0007669"/>
    <property type="project" value="TreeGrafter"/>
</dbReference>
<keyword evidence="7" id="KW-1185">Reference proteome</keyword>
<dbReference type="GO" id="GO:0005739">
    <property type="term" value="C:mitochondrion"/>
    <property type="evidence" value="ECO:0007669"/>
    <property type="project" value="UniProtKB-SubCell"/>
</dbReference>
<accession>A0A182FJK0</accession>
<keyword evidence="4" id="KW-0143">Chaperone</keyword>
<comment type="similarity">
    <text evidence="2">Belongs to the CIA30 family.</text>
</comment>
<dbReference type="SUPFAM" id="SSF49785">
    <property type="entry name" value="Galactose-binding domain-like"/>
    <property type="match status" value="1"/>
</dbReference>
<dbReference type="STRING" id="7167.A0A182FJK0"/>
<dbReference type="EnsemblMetazoa" id="AALB006695-RA">
    <property type="protein sequence ID" value="AALB006695-PA"/>
    <property type="gene ID" value="AALB006695"/>
</dbReference>
<evidence type="ECO:0000313" key="6">
    <source>
        <dbReference type="EnsemblMetazoa" id="AALB006695-PA"/>
    </source>
</evidence>
<dbReference type="InterPro" id="IPR008979">
    <property type="entry name" value="Galactose-bd-like_sf"/>
</dbReference>
<keyword evidence="3" id="KW-0496">Mitochondrion</keyword>
<evidence type="ECO:0000256" key="4">
    <source>
        <dbReference type="ARBA" id="ARBA00023186"/>
    </source>
</evidence>
<reference evidence="6 7" key="1">
    <citation type="journal article" date="2017" name="G3 (Bethesda)">
        <title>The Physical Genome Mapping of Anopheles albimanus Corrected Scaffold Misassemblies and Identified Interarm Rearrangements in Genus Anopheles.</title>
        <authorList>
            <person name="Artemov G.N."/>
            <person name="Peery A.N."/>
            <person name="Jiang X."/>
            <person name="Tu Z."/>
            <person name="Stegniy V.N."/>
            <person name="Sharakhova M.V."/>
            <person name="Sharakhov I.V."/>
        </authorList>
    </citation>
    <scope>NUCLEOTIDE SEQUENCE [LARGE SCALE GENOMIC DNA]</scope>
    <source>
        <strain evidence="6 7">ALBI9_A</strain>
    </source>
</reference>
<dbReference type="VEuPathDB" id="VectorBase:AALB20_037231"/>
<sequence length="359" mass="41020">MSPARQQASRIGSTRRMTKINSTPTLTLSFCVGMLRSYRMLGFGRSRALPRVATAEYHSLLTPVMNNGDRRLRPLLRNRMPSLIAPGVLANGLFWERHRKGGYQKRGPSPSTIELIRDGLRELRQELTLMGQEWKERLESDPLVVFRPGEVDVVFGFNQQEQLDRWIVTTDSDHGEGYSKAKLELSSAGYGLFHGSLESRVPIDGRIKRAGYANIKSQRIRKSFKRDAYYDWGQYNTLVLRVRGDGRSYLINLSADGYYDILWNDVYHYVLFTRGGPHWQTAKIPFSKFFLASKGRVQDNQGPVPLNRITSVGLSVGARGGHEGNFRLELDYIGLEFDPSHQEEFAYEMYKQPKYIVAT</sequence>
<comment type="subcellular location">
    <subcellularLocation>
        <location evidence="1">Mitochondrion</location>
    </subcellularLocation>
</comment>
<dbReference type="GO" id="GO:0051082">
    <property type="term" value="F:unfolded protein binding"/>
    <property type="evidence" value="ECO:0007669"/>
    <property type="project" value="TreeGrafter"/>
</dbReference>
<dbReference type="PANTHER" id="PTHR13194:SF18">
    <property type="entry name" value="COMPLEX I INTERMEDIATE-ASSOCIATED PROTEIN 30, MITOCHONDRIAL"/>
    <property type="match status" value="1"/>
</dbReference>
<name>A0A182FJK0_ANOAL</name>
<dbReference type="Pfam" id="PF08547">
    <property type="entry name" value="CIA30"/>
    <property type="match status" value="1"/>
</dbReference>
<dbReference type="GO" id="GO:0006120">
    <property type="term" value="P:mitochondrial electron transport, NADH to ubiquinone"/>
    <property type="evidence" value="ECO:0007669"/>
    <property type="project" value="TreeGrafter"/>
</dbReference>
<dbReference type="Proteomes" id="UP000069272">
    <property type="component" value="Chromosome X"/>
</dbReference>
<dbReference type="InterPro" id="IPR039131">
    <property type="entry name" value="NDUFAF1"/>
</dbReference>
<evidence type="ECO:0000256" key="2">
    <source>
        <dbReference type="ARBA" id="ARBA00007884"/>
    </source>
</evidence>
<organism evidence="6 7">
    <name type="scientific">Anopheles albimanus</name>
    <name type="common">New world malaria mosquito</name>
    <dbReference type="NCBI Taxonomy" id="7167"/>
    <lineage>
        <taxon>Eukaryota</taxon>
        <taxon>Metazoa</taxon>
        <taxon>Ecdysozoa</taxon>
        <taxon>Arthropoda</taxon>
        <taxon>Hexapoda</taxon>
        <taxon>Insecta</taxon>
        <taxon>Pterygota</taxon>
        <taxon>Neoptera</taxon>
        <taxon>Endopterygota</taxon>
        <taxon>Diptera</taxon>
        <taxon>Nematocera</taxon>
        <taxon>Culicoidea</taxon>
        <taxon>Culicidae</taxon>
        <taxon>Anophelinae</taxon>
        <taxon>Anopheles</taxon>
    </lineage>
</organism>
<feature type="domain" description="NADH:ubiquinone oxidoreductase intermediate-associated protein 30" evidence="5">
    <location>
        <begin position="155"/>
        <end position="330"/>
    </location>
</feature>